<comment type="caution">
    <text evidence="1">The sequence shown here is derived from an EMBL/GenBank/DDBJ whole genome shotgun (WGS) entry which is preliminary data.</text>
</comment>
<dbReference type="RefSeq" id="WP_095268039.1">
    <property type="nucleotide sequence ID" value="NZ_NPBY01000109.1"/>
</dbReference>
<gene>
    <name evidence="1" type="ORF">CHH67_24755</name>
</gene>
<organism evidence="1 2">
    <name type="scientific">Paenibacillus campinasensis</name>
    <dbReference type="NCBI Taxonomy" id="66347"/>
    <lineage>
        <taxon>Bacteria</taxon>
        <taxon>Bacillati</taxon>
        <taxon>Bacillota</taxon>
        <taxon>Bacilli</taxon>
        <taxon>Bacillales</taxon>
        <taxon>Paenibacillaceae</taxon>
        <taxon>Paenibacillus</taxon>
    </lineage>
</organism>
<dbReference type="InterPro" id="IPR009061">
    <property type="entry name" value="DNA-bd_dom_put_sf"/>
</dbReference>
<reference evidence="1 2" key="1">
    <citation type="submission" date="2017-07" db="EMBL/GenBank/DDBJ databases">
        <title>Isolation and whole genome analysis of endospore-forming bacteria from heroin.</title>
        <authorList>
            <person name="Kalinowski J."/>
            <person name="Ahrens B."/>
            <person name="Al-Dilaimi A."/>
            <person name="Winkler A."/>
            <person name="Wibberg D."/>
            <person name="Schleenbecker U."/>
            <person name="Ruckert C."/>
            <person name="Wolfel R."/>
            <person name="Grass G."/>
        </authorList>
    </citation>
    <scope>NUCLEOTIDE SEQUENCE [LARGE SCALE GENOMIC DNA]</scope>
    <source>
        <strain evidence="1 2">7537-G1</strain>
    </source>
</reference>
<dbReference type="SUPFAM" id="SSF46955">
    <property type="entry name" value="Putative DNA-binding domain"/>
    <property type="match status" value="1"/>
</dbReference>
<evidence type="ECO:0000313" key="2">
    <source>
        <dbReference type="Proteomes" id="UP000215596"/>
    </source>
</evidence>
<name>A0A268EDY3_9BACL</name>
<accession>A0A268EDY3</accession>
<dbReference type="EMBL" id="NPBY01000109">
    <property type="protein sequence ID" value="PAD71333.1"/>
    <property type="molecule type" value="Genomic_DNA"/>
</dbReference>
<proteinExistence type="predicted"/>
<sequence length="208" mass="24775">HYTTTNEWFRTLEAKGIHYVTRAPDGKRVYDELDLRVGKFIKHKREEGWNKEGIFNLLLSDPPFELRPLPDGETPTDVLPIDQIKNLLQSREFTSILENQLVETVKSVLTDFRQKEIEVQAELLENTLHDQRLEQRQKEITARITTHRINTELEIEALEKWSQLPAEERLIKTGLFRKEEDQTKKDLFIKKYVRDNFEQRLRSEMESQ</sequence>
<dbReference type="Proteomes" id="UP000215596">
    <property type="component" value="Unassembled WGS sequence"/>
</dbReference>
<feature type="non-terminal residue" evidence="1">
    <location>
        <position position="1"/>
    </location>
</feature>
<evidence type="ECO:0008006" key="3">
    <source>
        <dbReference type="Google" id="ProtNLM"/>
    </source>
</evidence>
<dbReference type="AlphaFoldDB" id="A0A268EDY3"/>
<protein>
    <recommendedName>
        <fullName evidence="3">MerR family transcriptional regulator</fullName>
    </recommendedName>
</protein>
<evidence type="ECO:0000313" key="1">
    <source>
        <dbReference type="EMBL" id="PAD71333.1"/>
    </source>
</evidence>